<dbReference type="PANTHER" id="PTHR16631:SF14">
    <property type="entry name" value="FAMILY 17 GLUCOSIDASE SCW10-RELATED"/>
    <property type="match status" value="1"/>
</dbReference>
<dbReference type="InterPro" id="IPR017853">
    <property type="entry name" value="GH"/>
</dbReference>
<dbReference type="PANTHER" id="PTHR16631">
    <property type="entry name" value="GLUCAN 1,3-BETA-GLUCOSIDASE"/>
    <property type="match status" value="1"/>
</dbReference>
<evidence type="ECO:0000313" key="4">
    <source>
        <dbReference type="EMBL" id="KAF2087206.1"/>
    </source>
</evidence>
<keyword evidence="5" id="KW-1185">Reference proteome</keyword>
<feature type="non-terminal residue" evidence="4">
    <location>
        <position position="1"/>
    </location>
</feature>
<dbReference type="AlphaFoldDB" id="A0A9P4HVG1"/>
<dbReference type="GO" id="GO:0042973">
    <property type="term" value="F:glucan endo-1,3-beta-D-glucosidase activity"/>
    <property type="evidence" value="ECO:0007669"/>
    <property type="project" value="TreeGrafter"/>
</dbReference>
<name>A0A9P4HVG1_9PEZI</name>
<keyword evidence="3 4" id="KW-0378">Hydrolase</keyword>
<protein>
    <submittedName>
        <fullName evidence="4">Glycoside hydrolase family 17 protein</fullName>
    </submittedName>
</protein>
<dbReference type="Gene3D" id="3.20.20.80">
    <property type="entry name" value="Glycosidases"/>
    <property type="match status" value="2"/>
</dbReference>
<comment type="subcellular location">
    <subcellularLocation>
        <location evidence="1">Cell envelope</location>
    </subcellularLocation>
</comment>
<accession>A0A9P4HVG1</accession>
<dbReference type="GO" id="GO:0005576">
    <property type="term" value="C:extracellular region"/>
    <property type="evidence" value="ECO:0007669"/>
    <property type="project" value="TreeGrafter"/>
</dbReference>
<sequence length="288" mass="30796">TAAASSAAAGYGMSYNPYTSDGQCKLQDEVNSDIDILSDYTTIRIYGTDCNQTKTVPHAVAQHPGMKLMMGLSNSDLSDVSSAVDLIIAGVNAELNSSWDRIDTVTVGNEAVTGGAASVSDVVSALNSARTKLRNAKPNAYTGPVVTVEQVGAILDSADGSGLQLCQNSDYTAANCHAFFDTSGDYTTGTRAGDFVGMQYERLVKGCGKERTVITESGWPWNTEWPLTDFADTDPIPSTENQEEAMKSLKKLFKSNPQDVVLFSAFDDAWKPNFDGSKGAEGYWGVHH</sequence>
<evidence type="ECO:0000256" key="1">
    <source>
        <dbReference type="ARBA" id="ARBA00004196"/>
    </source>
</evidence>
<organism evidence="4 5">
    <name type="scientific">Saccharata proteae CBS 121410</name>
    <dbReference type="NCBI Taxonomy" id="1314787"/>
    <lineage>
        <taxon>Eukaryota</taxon>
        <taxon>Fungi</taxon>
        <taxon>Dikarya</taxon>
        <taxon>Ascomycota</taxon>
        <taxon>Pezizomycotina</taxon>
        <taxon>Dothideomycetes</taxon>
        <taxon>Dothideomycetes incertae sedis</taxon>
        <taxon>Botryosphaeriales</taxon>
        <taxon>Saccharataceae</taxon>
        <taxon>Saccharata</taxon>
    </lineage>
</organism>
<feature type="non-terminal residue" evidence="4">
    <location>
        <position position="288"/>
    </location>
</feature>
<comment type="caution">
    <text evidence="4">The sequence shown here is derived from an EMBL/GenBank/DDBJ whole genome shotgun (WGS) entry which is preliminary data.</text>
</comment>
<dbReference type="GO" id="GO:0009986">
    <property type="term" value="C:cell surface"/>
    <property type="evidence" value="ECO:0007669"/>
    <property type="project" value="TreeGrafter"/>
</dbReference>
<evidence type="ECO:0000256" key="3">
    <source>
        <dbReference type="ARBA" id="ARBA00022801"/>
    </source>
</evidence>
<dbReference type="EMBL" id="ML978721">
    <property type="protein sequence ID" value="KAF2087206.1"/>
    <property type="molecule type" value="Genomic_DNA"/>
</dbReference>
<dbReference type="SUPFAM" id="SSF51445">
    <property type="entry name" value="(Trans)glycosidases"/>
    <property type="match status" value="1"/>
</dbReference>
<evidence type="ECO:0000256" key="2">
    <source>
        <dbReference type="ARBA" id="ARBA00008773"/>
    </source>
</evidence>
<dbReference type="InterPro" id="IPR050732">
    <property type="entry name" value="Beta-glucan_modifiers"/>
</dbReference>
<proteinExistence type="inferred from homology"/>
<dbReference type="GO" id="GO:0071555">
    <property type="term" value="P:cell wall organization"/>
    <property type="evidence" value="ECO:0007669"/>
    <property type="project" value="TreeGrafter"/>
</dbReference>
<reference evidence="4" key="1">
    <citation type="journal article" date="2020" name="Stud. Mycol.">
        <title>101 Dothideomycetes genomes: a test case for predicting lifestyles and emergence of pathogens.</title>
        <authorList>
            <person name="Haridas S."/>
            <person name="Albert R."/>
            <person name="Binder M."/>
            <person name="Bloem J."/>
            <person name="Labutti K."/>
            <person name="Salamov A."/>
            <person name="Andreopoulos B."/>
            <person name="Baker S."/>
            <person name="Barry K."/>
            <person name="Bills G."/>
            <person name="Bluhm B."/>
            <person name="Cannon C."/>
            <person name="Castanera R."/>
            <person name="Culley D."/>
            <person name="Daum C."/>
            <person name="Ezra D."/>
            <person name="Gonzalez J."/>
            <person name="Henrissat B."/>
            <person name="Kuo A."/>
            <person name="Liang C."/>
            <person name="Lipzen A."/>
            <person name="Lutzoni F."/>
            <person name="Magnuson J."/>
            <person name="Mondo S."/>
            <person name="Nolan M."/>
            <person name="Ohm R."/>
            <person name="Pangilinan J."/>
            <person name="Park H.-J."/>
            <person name="Ramirez L."/>
            <person name="Alfaro M."/>
            <person name="Sun H."/>
            <person name="Tritt A."/>
            <person name="Yoshinaga Y."/>
            <person name="Zwiers L.-H."/>
            <person name="Turgeon B."/>
            <person name="Goodwin S."/>
            <person name="Spatafora J."/>
            <person name="Crous P."/>
            <person name="Grigoriev I."/>
        </authorList>
    </citation>
    <scope>NUCLEOTIDE SEQUENCE</scope>
    <source>
        <strain evidence="4">CBS 121410</strain>
    </source>
</reference>
<evidence type="ECO:0000313" key="5">
    <source>
        <dbReference type="Proteomes" id="UP000799776"/>
    </source>
</evidence>
<dbReference type="GO" id="GO:0009277">
    <property type="term" value="C:fungal-type cell wall"/>
    <property type="evidence" value="ECO:0007669"/>
    <property type="project" value="TreeGrafter"/>
</dbReference>
<gene>
    <name evidence="4" type="ORF">K490DRAFT_6872</name>
</gene>
<dbReference type="Proteomes" id="UP000799776">
    <property type="component" value="Unassembled WGS sequence"/>
</dbReference>
<comment type="similarity">
    <text evidence="2">Belongs to the glycosyl hydrolase 17 family.</text>
</comment>
<dbReference type="OrthoDB" id="941679at2759"/>